<dbReference type="Pfam" id="PF00990">
    <property type="entry name" value="GGDEF"/>
    <property type="match status" value="1"/>
</dbReference>
<keyword evidence="6" id="KW-0548">Nucleotidyltransferase</keyword>
<dbReference type="PROSITE" id="PS50110">
    <property type="entry name" value="RESPONSE_REGULATORY"/>
    <property type="match status" value="1"/>
</dbReference>
<dbReference type="InterPro" id="IPR001789">
    <property type="entry name" value="Sig_transdc_resp-reg_receiver"/>
</dbReference>
<dbReference type="InterPro" id="IPR029787">
    <property type="entry name" value="Nucleotide_cyclase"/>
</dbReference>
<dbReference type="PROSITE" id="PS50887">
    <property type="entry name" value="GGDEF"/>
    <property type="match status" value="1"/>
</dbReference>
<sequence length="299" mass="34164">MPKGLRKILIIEDSELQRKVLSRWIAKNGYTAIEAESISVAREKILNEPIDVVLLDWELPDGNGIDLISDILSTSPVGWLPIIMVTGHTEPEYFKLAIEAGATDYITKPAKEIELLARIFSALRIKALHDQLRETAIRDVMTNLYNRRYMEERIEQEFQRCKRHNSQLTMAMIDIDKFKSINDTYGHEIGDQVIKKLAHELKKSFRKSDIISRFGGEEFVILFPETGITDATRILDRVRENVSKLEMKSDTDQIFHFTFSGGVAGGDLTDFHSNHELLKIVDKNLYEAKSSGRNKIVNS</sequence>
<dbReference type="Proteomes" id="UP001208794">
    <property type="component" value="Unassembled WGS sequence"/>
</dbReference>
<keyword evidence="6" id="KW-0808">Transferase</keyword>
<evidence type="ECO:0000259" key="5">
    <source>
        <dbReference type="PROSITE" id="PS50887"/>
    </source>
</evidence>
<dbReference type="SMART" id="SM00267">
    <property type="entry name" value="GGDEF"/>
    <property type="match status" value="1"/>
</dbReference>
<feature type="domain" description="Response regulatory" evidence="4">
    <location>
        <begin position="7"/>
        <end position="123"/>
    </location>
</feature>
<evidence type="ECO:0000256" key="1">
    <source>
        <dbReference type="ARBA" id="ARBA00012528"/>
    </source>
</evidence>
<keyword evidence="3" id="KW-0597">Phosphoprotein</keyword>
<evidence type="ECO:0000259" key="4">
    <source>
        <dbReference type="PROSITE" id="PS50110"/>
    </source>
</evidence>
<dbReference type="GO" id="GO:0052621">
    <property type="term" value="F:diguanylate cyclase activity"/>
    <property type="evidence" value="ECO:0007669"/>
    <property type="project" value="UniProtKB-EC"/>
</dbReference>
<organism evidence="6 7">
    <name type="scientific">Leptospira paudalimensis</name>
    <dbReference type="NCBI Taxonomy" id="2950024"/>
    <lineage>
        <taxon>Bacteria</taxon>
        <taxon>Pseudomonadati</taxon>
        <taxon>Spirochaetota</taxon>
        <taxon>Spirochaetia</taxon>
        <taxon>Leptospirales</taxon>
        <taxon>Leptospiraceae</taxon>
        <taxon>Leptospira</taxon>
    </lineage>
</organism>
<proteinExistence type="predicted"/>
<dbReference type="EMBL" id="JAMQPR010000004">
    <property type="protein sequence ID" value="MCW7506184.1"/>
    <property type="molecule type" value="Genomic_DNA"/>
</dbReference>
<dbReference type="SMART" id="SM00448">
    <property type="entry name" value="REC"/>
    <property type="match status" value="1"/>
</dbReference>
<gene>
    <name evidence="6" type="ORF">ND855_18765</name>
</gene>
<dbReference type="InterPro" id="IPR011006">
    <property type="entry name" value="CheY-like_superfamily"/>
</dbReference>
<evidence type="ECO:0000313" key="7">
    <source>
        <dbReference type="Proteomes" id="UP001208794"/>
    </source>
</evidence>
<feature type="domain" description="GGDEF" evidence="5">
    <location>
        <begin position="166"/>
        <end position="299"/>
    </location>
</feature>
<reference evidence="6 7" key="1">
    <citation type="submission" date="2022-06" db="EMBL/GenBank/DDBJ databases">
        <title>Leptospira isolates from biofilms formed at urban environments.</title>
        <authorList>
            <person name="Ribeiro P.S."/>
            <person name="Sousa T."/>
            <person name="Carvalho N."/>
            <person name="Aburjaile F."/>
            <person name="Neves F."/>
            <person name="Oliveira D."/>
            <person name="Blanco L."/>
            <person name="Lima J."/>
            <person name="Costa F."/>
            <person name="Brenig B."/>
            <person name="Soares S."/>
            <person name="Ramos R."/>
            <person name="Goes-Neto A."/>
            <person name="Matiuzzi M."/>
            <person name="Azevedo V."/>
            <person name="Ristow P."/>
        </authorList>
    </citation>
    <scope>NUCLEOTIDE SEQUENCE [LARGE SCALE GENOMIC DNA]</scope>
    <source>
        <strain evidence="6 7">VSF14</strain>
    </source>
</reference>
<dbReference type="PANTHER" id="PTHR45138:SF9">
    <property type="entry name" value="DIGUANYLATE CYCLASE DGCM-RELATED"/>
    <property type="match status" value="1"/>
</dbReference>
<comment type="caution">
    <text evidence="6">The sequence shown here is derived from an EMBL/GenBank/DDBJ whole genome shotgun (WGS) entry which is preliminary data.</text>
</comment>
<dbReference type="InterPro" id="IPR043128">
    <property type="entry name" value="Rev_trsase/Diguanyl_cyclase"/>
</dbReference>
<dbReference type="CDD" id="cd00156">
    <property type="entry name" value="REC"/>
    <property type="match status" value="1"/>
</dbReference>
<dbReference type="InterPro" id="IPR000160">
    <property type="entry name" value="GGDEF_dom"/>
</dbReference>
<feature type="modified residue" description="4-aspartylphosphate" evidence="3">
    <location>
        <position position="56"/>
    </location>
</feature>
<dbReference type="NCBIfam" id="TIGR00254">
    <property type="entry name" value="GGDEF"/>
    <property type="match status" value="1"/>
</dbReference>
<dbReference type="SUPFAM" id="SSF52172">
    <property type="entry name" value="CheY-like"/>
    <property type="match status" value="1"/>
</dbReference>
<dbReference type="NCBIfam" id="NF047654">
    <property type="entry name" value="DiguCycDgcRLepto"/>
    <property type="match status" value="1"/>
</dbReference>
<evidence type="ECO:0000256" key="2">
    <source>
        <dbReference type="ARBA" id="ARBA00034247"/>
    </source>
</evidence>
<dbReference type="EC" id="2.7.7.65" evidence="1"/>
<dbReference type="Gene3D" id="3.40.50.2300">
    <property type="match status" value="1"/>
</dbReference>
<evidence type="ECO:0000256" key="3">
    <source>
        <dbReference type="PROSITE-ProRule" id="PRU00169"/>
    </source>
</evidence>
<protein>
    <recommendedName>
        <fullName evidence="1">diguanylate cyclase</fullName>
        <ecNumber evidence="1">2.7.7.65</ecNumber>
    </recommendedName>
</protein>
<dbReference type="Pfam" id="PF00072">
    <property type="entry name" value="Response_reg"/>
    <property type="match status" value="1"/>
</dbReference>
<dbReference type="RefSeq" id="WP_265359733.1">
    <property type="nucleotide sequence ID" value="NZ_JAMQPR010000004.1"/>
</dbReference>
<dbReference type="CDD" id="cd01949">
    <property type="entry name" value="GGDEF"/>
    <property type="match status" value="1"/>
</dbReference>
<name>A0ABT3MCQ8_9LEPT</name>
<dbReference type="Gene3D" id="3.30.70.270">
    <property type="match status" value="1"/>
</dbReference>
<dbReference type="InterPro" id="IPR050469">
    <property type="entry name" value="Diguanylate_Cyclase"/>
</dbReference>
<dbReference type="PANTHER" id="PTHR45138">
    <property type="entry name" value="REGULATORY COMPONENTS OF SENSORY TRANSDUCTION SYSTEM"/>
    <property type="match status" value="1"/>
</dbReference>
<evidence type="ECO:0000313" key="6">
    <source>
        <dbReference type="EMBL" id="MCW7506184.1"/>
    </source>
</evidence>
<dbReference type="SUPFAM" id="SSF55073">
    <property type="entry name" value="Nucleotide cyclase"/>
    <property type="match status" value="1"/>
</dbReference>
<accession>A0ABT3MCQ8</accession>
<keyword evidence="7" id="KW-1185">Reference proteome</keyword>
<comment type="catalytic activity">
    <reaction evidence="2">
        <text>2 GTP = 3',3'-c-di-GMP + 2 diphosphate</text>
        <dbReference type="Rhea" id="RHEA:24898"/>
        <dbReference type="ChEBI" id="CHEBI:33019"/>
        <dbReference type="ChEBI" id="CHEBI:37565"/>
        <dbReference type="ChEBI" id="CHEBI:58805"/>
        <dbReference type="EC" id="2.7.7.65"/>
    </reaction>
</comment>